<reference evidence="2 3" key="1">
    <citation type="submission" date="2024-08" db="EMBL/GenBank/DDBJ databases">
        <authorList>
            <person name="Cucini C."/>
            <person name="Frati F."/>
        </authorList>
    </citation>
    <scope>NUCLEOTIDE SEQUENCE [LARGE SCALE GENOMIC DNA]</scope>
</reference>
<protein>
    <submittedName>
        <fullName evidence="2">Uncharacterized protein</fullName>
    </submittedName>
</protein>
<comment type="caution">
    <text evidence="2">The sequence shown here is derived from an EMBL/GenBank/DDBJ whole genome shotgun (WGS) entry which is preliminary data.</text>
</comment>
<name>A0ABP1PL38_9HEXA</name>
<dbReference type="EMBL" id="CAXLJM020000001">
    <property type="protein sequence ID" value="CAL8068380.1"/>
    <property type="molecule type" value="Genomic_DNA"/>
</dbReference>
<accession>A0ABP1PL38</accession>
<organism evidence="2 3">
    <name type="scientific">Orchesella dallaii</name>
    <dbReference type="NCBI Taxonomy" id="48710"/>
    <lineage>
        <taxon>Eukaryota</taxon>
        <taxon>Metazoa</taxon>
        <taxon>Ecdysozoa</taxon>
        <taxon>Arthropoda</taxon>
        <taxon>Hexapoda</taxon>
        <taxon>Collembola</taxon>
        <taxon>Entomobryomorpha</taxon>
        <taxon>Entomobryoidea</taxon>
        <taxon>Orchesellidae</taxon>
        <taxon>Orchesellinae</taxon>
        <taxon>Orchesella</taxon>
    </lineage>
</organism>
<feature type="transmembrane region" description="Helical" evidence="1">
    <location>
        <begin position="364"/>
        <end position="383"/>
    </location>
</feature>
<dbReference type="Proteomes" id="UP001642540">
    <property type="component" value="Unassembled WGS sequence"/>
</dbReference>
<evidence type="ECO:0000313" key="3">
    <source>
        <dbReference type="Proteomes" id="UP001642540"/>
    </source>
</evidence>
<keyword evidence="1" id="KW-0472">Membrane</keyword>
<feature type="transmembrane region" description="Helical" evidence="1">
    <location>
        <begin position="432"/>
        <end position="451"/>
    </location>
</feature>
<proteinExistence type="predicted"/>
<keyword evidence="3" id="KW-1185">Reference proteome</keyword>
<evidence type="ECO:0000256" key="1">
    <source>
        <dbReference type="SAM" id="Phobius"/>
    </source>
</evidence>
<keyword evidence="1" id="KW-0812">Transmembrane</keyword>
<keyword evidence="1" id="KW-1133">Transmembrane helix</keyword>
<gene>
    <name evidence="2" type="ORF">ODALV1_LOCUS243</name>
</gene>
<evidence type="ECO:0000313" key="2">
    <source>
        <dbReference type="EMBL" id="CAL8068380.1"/>
    </source>
</evidence>
<sequence>MALRAKLKYYHFMNSIFILWVLNPKNWNMFNSTAAQTIPTGVTPLDSLITSIFNGCTFQFLGSPEEFSTNVSIFGSKFPVRIDRLEYFKSRGTIFSLGRYVLTSQDDFPPKHLSLFAQSHLFANKLSHQCTVQLHFISSLFHPNTFISPIGNSAVGMVFYNENPDFVISVINRADVSKRVAAAFLANQWKTFPLSSIPLIATSSTLYLLKNYLGDTEKLNQNYTSEVIRIRKQFLSKNQMRHPLLIVGSYNSWLLGKSCGLLEVKLETEYHICTLHVLKTVYNYTLVSSASGIQNHIGQVSHGLVSVSLMRGLFLGPVKHRGYQHFEWIGYGSFNLEYRYIAFVNRDQGIDLISMFLPFDMATAIVHTIAFITFILILTKVLVNNAIECDHNKKTSIILFLKEATKFIGFPFTSVLQQGDGRVIETSRKASLVAGFFLLFCWLYPCTIIGGEYSGHLHSTLTTAPTPYVPATVEQLVMGSDMAYITTTWHTQFLNPGHPDMFVRKSSLKELMLPEMIQGLSSDKSNSSLNMFFEKLQNGIRFVQEDSLYILQNVSNRHTLYANDGKGKFEGNKQFAIINNEWDINLAIFLGKQLLPNYYLYVSTENSRFRQQNIWLGKRTYFHRLCVKGLAALVESGIHWRWFRHLNSHLLIEQQKLVDRSRTHFYAMVMLADLNLKRQLIDGSETIRLESCAPIFVCYGDGGSAFSVRYPMTTTHPTTVAPENEHVTSICTNTGDVKPAFNFPNEKITNSSNLISTIPTGQLKKAISAVWRKLTIQFESHSSITEKMFLIATR</sequence>